<evidence type="ECO:0000256" key="3">
    <source>
        <dbReference type="ARBA" id="ARBA00022692"/>
    </source>
</evidence>
<feature type="transmembrane region" description="Helical" evidence="8">
    <location>
        <begin position="58"/>
        <end position="82"/>
    </location>
</feature>
<organism evidence="9 10">
    <name type="scientific">Coccomyxa subellipsoidea</name>
    <dbReference type="NCBI Taxonomy" id="248742"/>
    <lineage>
        <taxon>Eukaryota</taxon>
        <taxon>Viridiplantae</taxon>
        <taxon>Chlorophyta</taxon>
        <taxon>core chlorophytes</taxon>
        <taxon>Trebouxiophyceae</taxon>
        <taxon>Trebouxiophyceae incertae sedis</taxon>
        <taxon>Coccomyxaceae</taxon>
        <taxon>Coccomyxa</taxon>
    </lineage>
</organism>
<evidence type="ECO:0000313" key="9">
    <source>
        <dbReference type="EMBL" id="KAK9917903.1"/>
    </source>
</evidence>
<evidence type="ECO:0000256" key="4">
    <source>
        <dbReference type="ARBA" id="ARBA00022989"/>
    </source>
</evidence>
<accession>A0ABR2Z1U4</accession>
<comment type="similarity">
    <text evidence="2">Belongs to the CD36 family.</text>
</comment>
<name>A0ABR2Z1U4_9CHLO</name>
<dbReference type="Proteomes" id="UP001491310">
    <property type="component" value="Unassembled WGS sequence"/>
</dbReference>
<feature type="compositionally biased region" description="Polar residues" evidence="7">
    <location>
        <begin position="1"/>
        <end position="16"/>
    </location>
</feature>
<protein>
    <submittedName>
        <fullName evidence="9">Uncharacterized protein</fullName>
    </submittedName>
</protein>
<evidence type="ECO:0000256" key="6">
    <source>
        <dbReference type="ARBA" id="ARBA00023180"/>
    </source>
</evidence>
<keyword evidence="6" id="KW-0325">Glycoprotein</keyword>
<evidence type="ECO:0000256" key="1">
    <source>
        <dbReference type="ARBA" id="ARBA00004370"/>
    </source>
</evidence>
<dbReference type="PANTHER" id="PTHR11923">
    <property type="entry name" value="SCAVENGER RECEPTOR CLASS B TYPE-1 SR-B1"/>
    <property type="match status" value="1"/>
</dbReference>
<evidence type="ECO:0000256" key="8">
    <source>
        <dbReference type="SAM" id="Phobius"/>
    </source>
</evidence>
<evidence type="ECO:0000256" key="5">
    <source>
        <dbReference type="ARBA" id="ARBA00023136"/>
    </source>
</evidence>
<evidence type="ECO:0000256" key="2">
    <source>
        <dbReference type="ARBA" id="ARBA00010532"/>
    </source>
</evidence>
<keyword evidence="10" id="KW-1185">Reference proteome</keyword>
<evidence type="ECO:0000313" key="10">
    <source>
        <dbReference type="Proteomes" id="UP001491310"/>
    </source>
</evidence>
<dbReference type="EMBL" id="JALJOT010000002">
    <property type="protein sequence ID" value="KAK9917903.1"/>
    <property type="molecule type" value="Genomic_DNA"/>
</dbReference>
<dbReference type="PRINTS" id="PR01609">
    <property type="entry name" value="CD36FAMILY"/>
</dbReference>
<reference evidence="9 10" key="1">
    <citation type="journal article" date="2024" name="Nat. Commun.">
        <title>Phylogenomics reveals the evolutionary origins of lichenization in chlorophyte algae.</title>
        <authorList>
            <person name="Puginier C."/>
            <person name="Libourel C."/>
            <person name="Otte J."/>
            <person name="Skaloud P."/>
            <person name="Haon M."/>
            <person name="Grisel S."/>
            <person name="Petersen M."/>
            <person name="Berrin J.G."/>
            <person name="Delaux P.M."/>
            <person name="Dal Grande F."/>
            <person name="Keller J."/>
        </authorList>
    </citation>
    <scope>NUCLEOTIDE SEQUENCE [LARGE SCALE GENOMIC DNA]</scope>
    <source>
        <strain evidence="9 10">SAG 216-7</strain>
    </source>
</reference>
<feature type="region of interest" description="Disordered" evidence="7">
    <location>
        <begin position="1"/>
        <end position="32"/>
    </location>
</feature>
<dbReference type="InterPro" id="IPR002159">
    <property type="entry name" value="CD36_fam"/>
</dbReference>
<keyword evidence="3 8" id="KW-0812">Transmembrane</keyword>
<keyword evidence="4 8" id="KW-1133">Transmembrane helix</keyword>
<dbReference type="PANTHER" id="PTHR11923:SF51">
    <property type="entry name" value="LYSOSOME MEMBRANE PROTEIN 2"/>
    <property type="match status" value="1"/>
</dbReference>
<comment type="subcellular location">
    <subcellularLocation>
        <location evidence="1">Membrane</location>
    </subcellularLocation>
</comment>
<dbReference type="Pfam" id="PF01130">
    <property type="entry name" value="CD36"/>
    <property type="match status" value="1"/>
</dbReference>
<evidence type="ECO:0000256" key="7">
    <source>
        <dbReference type="SAM" id="MobiDB-lite"/>
    </source>
</evidence>
<gene>
    <name evidence="9" type="ORF">WJX75_009387</name>
</gene>
<comment type="caution">
    <text evidence="9">The sequence shown here is derived from an EMBL/GenBank/DDBJ whole genome shotgun (WGS) entry which is preliminary data.</text>
</comment>
<sequence length="297" mass="32233">MANNISSGTEDTSAIAEQSHDQHQQPPRRGSEDDAVSIIQTFLLPDSHGRSRRFCCECLLIVGFMLPLLGPLLGLCVFVPFLDLQFEEGSVIQLDTPCYGPDPTICDTTFSFDYYFWNITNPVEWMAGTEAPVFQELGPYSFLVSEYRYNVKFAADYASVSYTNHNFQQFAPADSCSTCSLDDLFVGINRAYLAVIASNGGLEANLLISSVPLTLNFIIGNIATAFVQQNGTSSLNATAAAYHQWVMCDVLTQPVGEELCAWAAQNGSAPEITDINVEAATALLSAFLGNASNADAQ</sequence>
<proteinExistence type="inferred from homology"/>
<keyword evidence="5 8" id="KW-0472">Membrane</keyword>